<feature type="compositionally biased region" description="Basic and acidic residues" evidence="1">
    <location>
        <begin position="18"/>
        <end position="29"/>
    </location>
</feature>
<comment type="caution">
    <text evidence="2">The sequence shown here is derived from an EMBL/GenBank/DDBJ whole genome shotgun (WGS) entry which is preliminary data.</text>
</comment>
<name>A0ABP7HTB4_9ACTN</name>
<gene>
    <name evidence="2" type="ORF">GCM10022226_20610</name>
</gene>
<proteinExistence type="predicted"/>
<feature type="region of interest" description="Disordered" evidence="1">
    <location>
        <begin position="1"/>
        <end position="87"/>
    </location>
</feature>
<dbReference type="EMBL" id="BAAAZR010000002">
    <property type="protein sequence ID" value="GAA3800892.1"/>
    <property type="molecule type" value="Genomic_DNA"/>
</dbReference>
<evidence type="ECO:0000313" key="2">
    <source>
        <dbReference type="EMBL" id="GAA3800892.1"/>
    </source>
</evidence>
<evidence type="ECO:0000256" key="1">
    <source>
        <dbReference type="SAM" id="MobiDB-lite"/>
    </source>
</evidence>
<organism evidence="2 3">
    <name type="scientific">Sphaerisporangium flaviroseum</name>
    <dbReference type="NCBI Taxonomy" id="509199"/>
    <lineage>
        <taxon>Bacteria</taxon>
        <taxon>Bacillati</taxon>
        <taxon>Actinomycetota</taxon>
        <taxon>Actinomycetes</taxon>
        <taxon>Streptosporangiales</taxon>
        <taxon>Streptosporangiaceae</taxon>
        <taxon>Sphaerisporangium</taxon>
    </lineage>
</organism>
<sequence>MRDQETDGEDGEGTMQSLHEHAVPYREDYSIGGGQSDDHRSSQSKESEHPRVEDQKLLYRREDRCSEESGSREERRGREQSDHDWGP</sequence>
<evidence type="ECO:0000313" key="3">
    <source>
        <dbReference type="Proteomes" id="UP001500888"/>
    </source>
</evidence>
<protein>
    <submittedName>
        <fullName evidence="2">Uncharacterized protein</fullName>
    </submittedName>
</protein>
<reference evidence="3" key="1">
    <citation type="journal article" date="2019" name="Int. J. Syst. Evol. Microbiol.">
        <title>The Global Catalogue of Microorganisms (GCM) 10K type strain sequencing project: providing services to taxonomists for standard genome sequencing and annotation.</title>
        <authorList>
            <consortium name="The Broad Institute Genomics Platform"/>
            <consortium name="The Broad Institute Genome Sequencing Center for Infectious Disease"/>
            <person name="Wu L."/>
            <person name="Ma J."/>
        </authorList>
    </citation>
    <scope>NUCLEOTIDE SEQUENCE [LARGE SCALE GENOMIC DNA]</scope>
    <source>
        <strain evidence="3">JCM 16908</strain>
    </source>
</reference>
<feature type="compositionally biased region" description="Acidic residues" evidence="1">
    <location>
        <begin position="1"/>
        <end position="12"/>
    </location>
</feature>
<dbReference type="Proteomes" id="UP001500888">
    <property type="component" value="Unassembled WGS sequence"/>
</dbReference>
<accession>A0ABP7HTB4</accession>
<keyword evidence="3" id="KW-1185">Reference proteome</keyword>
<feature type="compositionally biased region" description="Basic and acidic residues" evidence="1">
    <location>
        <begin position="36"/>
        <end position="87"/>
    </location>
</feature>